<accession>A0A510YCK8</accession>
<keyword evidence="1" id="KW-0812">Transmembrane</keyword>
<keyword evidence="1" id="KW-0472">Membrane</keyword>
<feature type="transmembrane region" description="Helical" evidence="1">
    <location>
        <begin position="36"/>
        <end position="58"/>
    </location>
</feature>
<dbReference type="AlphaFoldDB" id="A0A510YCK8"/>
<dbReference type="EMBL" id="BJUN01000028">
    <property type="protein sequence ID" value="GEK60097.1"/>
    <property type="molecule type" value="Genomic_DNA"/>
</dbReference>
<dbReference type="OrthoDB" id="2970936at2"/>
<evidence type="ECO:0000256" key="1">
    <source>
        <dbReference type="SAM" id="Phobius"/>
    </source>
</evidence>
<evidence type="ECO:0000313" key="2">
    <source>
        <dbReference type="EMBL" id="GEK60097.1"/>
    </source>
</evidence>
<proteinExistence type="predicted"/>
<feature type="transmembrane region" description="Helical" evidence="1">
    <location>
        <begin position="9"/>
        <end position="30"/>
    </location>
</feature>
<name>A0A510YCK8_MARHA</name>
<organism evidence="2 3">
    <name type="scientific">Marinococcus halophilus</name>
    <dbReference type="NCBI Taxonomy" id="1371"/>
    <lineage>
        <taxon>Bacteria</taxon>
        <taxon>Bacillati</taxon>
        <taxon>Bacillota</taxon>
        <taxon>Bacilli</taxon>
        <taxon>Bacillales</taxon>
        <taxon>Bacillaceae</taxon>
        <taxon>Marinococcus</taxon>
    </lineage>
</organism>
<sequence>MNTNATIKFFYWFEGFIVVLSLILGIFFIISGEWLWSIVMVIIAMSCIVTIIMISKALKKQQW</sequence>
<reference evidence="2 3" key="1">
    <citation type="submission" date="2019-07" db="EMBL/GenBank/DDBJ databases">
        <title>Whole genome shotgun sequence of Marinococcus halophilus NBRC 102359.</title>
        <authorList>
            <person name="Hosoyama A."/>
            <person name="Uohara A."/>
            <person name="Ohji S."/>
            <person name="Ichikawa N."/>
        </authorList>
    </citation>
    <scope>NUCLEOTIDE SEQUENCE [LARGE SCALE GENOMIC DNA]</scope>
    <source>
        <strain evidence="2 3">NBRC 102359</strain>
    </source>
</reference>
<keyword evidence="3" id="KW-1185">Reference proteome</keyword>
<comment type="caution">
    <text evidence="2">The sequence shown here is derived from an EMBL/GenBank/DDBJ whole genome shotgun (WGS) entry which is preliminary data.</text>
</comment>
<keyword evidence="1" id="KW-1133">Transmembrane helix</keyword>
<dbReference type="Proteomes" id="UP000321051">
    <property type="component" value="Unassembled WGS sequence"/>
</dbReference>
<protein>
    <submittedName>
        <fullName evidence="2">Uncharacterized protein</fullName>
    </submittedName>
</protein>
<dbReference type="RefSeq" id="WP_079475511.1">
    <property type="nucleotide sequence ID" value="NZ_BJUN01000028.1"/>
</dbReference>
<evidence type="ECO:0000313" key="3">
    <source>
        <dbReference type="Proteomes" id="UP000321051"/>
    </source>
</evidence>
<gene>
    <name evidence="2" type="ORF">MHA01_30020</name>
</gene>
<dbReference type="STRING" id="1371.GCA_900166605_01703"/>